<evidence type="ECO:0000256" key="1">
    <source>
        <dbReference type="ARBA" id="ARBA00004533"/>
    </source>
</evidence>
<dbReference type="PANTHER" id="PTHR38831">
    <property type="entry name" value="TYPE II SECRETION SYSTEM PROTEIN K"/>
    <property type="match status" value="1"/>
</dbReference>
<keyword evidence="4 10" id="KW-1003">Cell membrane</keyword>
<keyword evidence="8" id="KW-1133">Transmembrane helix</keyword>
<keyword evidence="9 10" id="KW-0472">Membrane</keyword>
<dbReference type="InterPro" id="IPR038072">
    <property type="entry name" value="GspK_central_sf"/>
</dbReference>
<dbReference type="InterPro" id="IPR045584">
    <property type="entry name" value="Pilin-like"/>
</dbReference>
<dbReference type="STRING" id="871741.SAMN05192570_3008"/>
<sequence length="326" mass="35181">MPPRPKNREGMALLTVLLLVAVMAAVAAAVLDDVRFSVRRTTNAERQAQAQWYADGAERLARRQIARLAARDPSRTPLQPAWNGRRFEFPVEGGVIGATLRDGQACFNLNSVVQGVGEDLTIRPEGVAQFLALGRAVGAPESRMRAAADALVDWLDADGETRPLGAEDGAYAGLADPYRTAGMMLVEVSELRAIKGVDADLYQRLRPWVCALPTTRPALLNINTLAPEQAPLLVMLADGALGADEARRLIERRPAGGWRDAAAFRADPVAAALPAAADEQLTVVTRFFDLRIDVDHGGLHAVRTALLHAPADGPVRTVIQRWTPDE</sequence>
<dbReference type="Gene3D" id="3.30.1300.30">
    <property type="entry name" value="GSPII I/J protein-like"/>
    <property type="match status" value="1"/>
</dbReference>
<dbReference type="Gene3D" id="1.10.40.60">
    <property type="entry name" value="EpsJ-like"/>
    <property type="match status" value="2"/>
</dbReference>
<feature type="domain" description="T2SS protein K first SAM-like" evidence="12">
    <location>
        <begin position="105"/>
        <end position="214"/>
    </location>
</feature>
<dbReference type="GO" id="GO:0009306">
    <property type="term" value="P:protein secretion"/>
    <property type="evidence" value="ECO:0007669"/>
    <property type="project" value="InterPro"/>
</dbReference>
<keyword evidence="7" id="KW-0653">Protein transport</keyword>
<keyword evidence="5 10" id="KW-0997">Cell inner membrane</keyword>
<organism evidence="13 14">
    <name type="scientific">Brevundimonas viscosa</name>
    <dbReference type="NCBI Taxonomy" id="871741"/>
    <lineage>
        <taxon>Bacteria</taxon>
        <taxon>Pseudomonadati</taxon>
        <taxon>Pseudomonadota</taxon>
        <taxon>Alphaproteobacteria</taxon>
        <taxon>Caulobacterales</taxon>
        <taxon>Caulobacteraceae</taxon>
        <taxon>Brevundimonas</taxon>
    </lineage>
</organism>
<dbReference type="Pfam" id="PF21687">
    <property type="entry name" value="T2SSK_1st"/>
    <property type="match status" value="1"/>
</dbReference>
<protein>
    <recommendedName>
        <fullName evidence="10">Type II secretion system protein K</fullName>
    </recommendedName>
</protein>
<dbReference type="PANTHER" id="PTHR38831:SF1">
    <property type="entry name" value="TYPE II SECRETION SYSTEM PROTEIN K-RELATED"/>
    <property type="match status" value="1"/>
</dbReference>
<dbReference type="OrthoDB" id="9788973at2"/>
<evidence type="ECO:0000256" key="10">
    <source>
        <dbReference type="PIRNR" id="PIRNR002786"/>
    </source>
</evidence>
<proteinExistence type="inferred from homology"/>
<dbReference type="Pfam" id="PF03934">
    <property type="entry name" value="T2SSK"/>
    <property type="match status" value="1"/>
</dbReference>
<accession>A0A1I6T6M5</accession>
<keyword evidence="14" id="KW-1185">Reference proteome</keyword>
<keyword evidence="6" id="KW-0812">Transmembrane</keyword>
<dbReference type="InterPro" id="IPR049031">
    <property type="entry name" value="T2SSK_SAM-like_1st"/>
</dbReference>
<keyword evidence="3 10" id="KW-0813">Transport</keyword>
<comment type="similarity">
    <text evidence="2 10">Belongs to the GSP K family.</text>
</comment>
<dbReference type="EMBL" id="FOZV01000008">
    <property type="protein sequence ID" value="SFS84760.1"/>
    <property type="molecule type" value="Genomic_DNA"/>
</dbReference>
<evidence type="ECO:0000256" key="5">
    <source>
        <dbReference type="ARBA" id="ARBA00022519"/>
    </source>
</evidence>
<gene>
    <name evidence="13" type="ORF">SAMN05192570_3008</name>
</gene>
<dbReference type="SUPFAM" id="SSF158544">
    <property type="entry name" value="GspK insert domain-like"/>
    <property type="match status" value="2"/>
</dbReference>
<evidence type="ECO:0000256" key="4">
    <source>
        <dbReference type="ARBA" id="ARBA00022475"/>
    </source>
</evidence>
<evidence type="ECO:0000259" key="12">
    <source>
        <dbReference type="Pfam" id="PF21687"/>
    </source>
</evidence>
<evidence type="ECO:0000256" key="8">
    <source>
        <dbReference type="ARBA" id="ARBA00022989"/>
    </source>
</evidence>
<evidence type="ECO:0000313" key="14">
    <source>
        <dbReference type="Proteomes" id="UP000198788"/>
    </source>
</evidence>
<dbReference type="NCBIfam" id="NF037980">
    <property type="entry name" value="T2SS_GspK"/>
    <property type="match status" value="1"/>
</dbReference>
<dbReference type="GO" id="GO:0005886">
    <property type="term" value="C:plasma membrane"/>
    <property type="evidence" value="ECO:0007669"/>
    <property type="project" value="UniProtKB-SubCell"/>
</dbReference>
<dbReference type="InterPro" id="IPR049179">
    <property type="entry name" value="T2SSK_SAM-like_2nd"/>
</dbReference>
<evidence type="ECO:0000313" key="13">
    <source>
        <dbReference type="EMBL" id="SFS84760.1"/>
    </source>
</evidence>
<comment type="subcellular location">
    <subcellularLocation>
        <location evidence="1 10">Cell inner membrane</location>
    </subcellularLocation>
</comment>
<reference evidence="14" key="1">
    <citation type="submission" date="2016-10" db="EMBL/GenBank/DDBJ databases">
        <authorList>
            <person name="Varghese N."/>
            <person name="Submissions S."/>
        </authorList>
    </citation>
    <scope>NUCLEOTIDE SEQUENCE [LARGE SCALE GENOMIC DNA]</scope>
    <source>
        <strain evidence="14">CGMCC 1.10683</strain>
    </source>
</reference>
<dbReference type="SUPFAM" id="SSF54523">
    <property type="entry name" value="Pili subunits"/>
    <property type="match status" value="1"/>
</dbReference>
<evidence type="ECO:0000256" key="6">
    <source>
        <dbReference type="ARBA" id="ARBA00022692"/>
    </source>
</evidence>
<dbReference type="RefSeq" id="WP_092312672.1">
    <property type="nucleotide sequence ID" value="NZ_FOZV01000008.1"/>
</dbReference>
<evidence type="ECO:0000256" key="9">
    <source>
        <dbReference type="ARBA" id="ARBA00023136"/>
    </source>
</evidence>
<name>A0A1I6T6M5_9CAUL</name>
<evidence type="ECO:0000256" key="2">
    <source>
        <dbReference type="ARBA" id="ARBA00007246"/>
    </source>
</evidence>
<evidence type="ECO:0000256" key="3">
    <source>
        <dbReference type="ARBA" id="ARBA00022448"/>
    </source>
</evidence>
<evidence type="ECO:0000259" key="11">
    <source>
        <dbReference type="Pfam" id="PF03934"/>
    </source>
</evidence>
<dbReference type="PIRSF" id="PIRSF002786">
    <property type="entry name" value="XcpX"/>
    <property type="match status" value="1"/>
</dbReference>
<feature type="domain" description="T2SS protein K second SAM-like" evidence="11">
    <location>
        <begin position="220"/>
        <end position="283"/>
    </location>
</feature>
<evidence type="ECO:0000256" key="7">
    <source>
        <dbReference type="ARBA" id="ARBA00022927"/>
    </source>
</evidence>
<dbReference type="AlphaFoldDB" id="A0A1I6T6M5"/>
<dbReference type="Proteomes" id="UP000198788">
    <property type="component" value="Unassembled WGS sequence"/>
</dbReference>
<dbReference type="InterPro" id="IPR005628">
    <property type="entry name" value="GspK"/>
</dbReference>